<evidence type="ECO:0000313" key="2">
    <source>
        <dbReference type="Proteomes" id="UP001332243"/>
    </source>
</evidence>
<dbReference type="RefSeq" id="WP_331216893.1">
    <property type="nucleotide sequence ID" value="NZ_JAZGQK010000023.1"/>
</dbReference>
<dbReference type="EMBL" id="JAZGQK010000023">
    <property type="protein sequence ID" value="MEE6261805.1"/>
    <property type="molecule type" value="Genomic_DNA"/>
</dbReference>
<protein>
    <submittedName>
        <fullName evidence="1">Uncharacterized protein</fullName>
    </submittedName>
</protein>
<name>A0ABU7RZ80_9ACTN</name>
<sequence>MSRQSTEVADPGRTEDLLTLARLSLRPDAVRTILDWLGQRTRGTVLR</sequence>
<organism evidence="1 2">
    <name type="scientific">Plantactinospora sonchi</name>
    <dbReference type="NCBI Taxonomy" id="1544735"/>
    <lineage>
        <taxon>Bacteria</taxon>
        <taxon>Bacillati</taxon>
        <taxon>Actinomycetota</taxon>
        <taxon>Actinomycetes</taxon>
        <taxon>Micromonosporales</taxon>
        <taxon>Micromonosporaceae</taxon>
        <taxon>Plantactinospora</taxon>
    </lineage>
</organism>
<keyword evidence="2" id="KW-1185">Reference proteome</keyword>
<reference evidence="1 2" key="1">
    <citation type="submission" date="2024-01" db="EMBL/GenBank/DDBJ databases">
        <title>Genome insights into Plantactinospora sonchi sp. nov.</title>
        <authorList>
            <person name="Wang L."/>
        </authorList>
    </citation>
    <scope>NUCLEOTIDE SEQUENCE [LARGE SCALE GENOMIC DNA]</scope>
    <source>
        <strain evidence="1 2">NEAU-QY2</strain>
    </source>
</reference>
<gene>
    <name evidence="1" type="ORF">V1633_25285</name>
</gene>
<dbReference type="Proteomes" id="UP001332243">
    <property type="component" value="Unassembled WGS sequence"/>
</dbReference>
<comment type="caution">
    <text evidence="1">The sequence shown here is derived from an EMBL/GenBank/DDBJ whole genome shotgun (WGS) entry which is preliminary data.</text>
</comment>
<proteinExistence type="predicted"/>
<evidence type="ECO:0000313" key="1">
    <source>
        <dbReference type="EMBL" id="MEE6261805.1"/>
    </source>
</evidence>
<accession>A0ABU7RZ80</accession>